<reference evidence="1" key="1">
    <citation type="submission" date="2015-04" db="EMBL/GenBank/DDBJ databases">
        <title>The genome sequence of the plant pathogenic Rhizarian Plasmodiophora brassicae reveals insights in its biotrophic life cycle and the origin of chitin synthesis.</title>
        <authorList>
            <person name="Schwelm A."/>
            <person name="Fogelqvist J."/>
            <person name="Knaust A."/>
            <person name="Julke S."/>
            <person name="Lilja T."/>
            <person name="Dhandapani V."/>
            <person name="Bonilla-Rosso G."/>
            <person name="Karlsson M."/>
            <person name="Shevchenko A."/>
            <person name="Choi S.R."/>
            <person name="Kim H.G."/>
            <person name="Park J.Y."/>
            <person name="Lim Y.P."/>
            <person name="Ludwig-Muller J."/>
            <person name="Dixelius C."/>
        </authorList>
    </citation>
    <scope>NUCLEOTIDE SEQUENCE</scope>
    <source>
        <tissue evidence="1">Potato root galls</tissue>
    </source>
</reference>
<organism evidence="1">
    <name type="scientific">Spongospora subterranea</name>
    <dbReference type="NCBI Taxonomy" id="70186"/>
    <lineage>
        <taxon>Eukaryota</taxon>
        <taxon>Sar</taxon>
        <taxon>Rhizaria</taxon>
        <taxon>Endomyxa</taxon>
        <taxon>Phytomyxea</taxon>
        <taxon>Plasmodiophorida</taxon>
        <taxon>Plasmodiophoridae</taxon>
        <taxon>Spongospora</taxon>
    </lineage>
</organism>
<accession>A0A0H5QQH7</accession>
<feature type="non-terminal residue" evidence="1">
    <location>
        <position position="142"/>
    </location>
</feature>
<proteinExistence type="predicted"/>
<dbReference type="AlphaFoldDB" id="A0A0H5QQH7"/>
<sequence>SSIKSKFFEANNLGNLIYSIYFNQIHRFTFYPSRHSLDQNDRHSIITFVTEWDRFKSDVARLNAHQQERAFSPVPVRDSIEVSLLYTLVVFDLDRKESELTSISGEDLLGHLKRHVGVSIAACVDSAHLFSELKFNVYDDPA</sequence>
<name>A0A0H5QQH7_9EUKA</name>
<evidence type="ECO:0000313" key="1">
    <source>
        <dbReference type="EMBL" id="CRZ04330.1"/>
    </source>
</evidence>
<feature type="non-terminal residue" evidence="1">
    <location>
        <position position="1"/>
    </location>
</feature>
<protein>
    <submittedName>
        <fullName evidence="1">Uncharacterized protein</fullName>
    </submittedName>
</protein>
<dbReference type="EMBL" id="HACM01003888">
    <property type="protein sequence ID" value="CRZ04330.1"/>
    <property type="molecule type" value="Transcribed_RNA"/>
</dbReference>